<dbReference type="KEGG" id="rher:EHE19_007760"/>
<dbReference type="EMBL" id="CP061336">
    <property type="protein sequence ID" value="QNU68292.1"/>
    <property type="molecule type" value="Genomic_DNA"/>
</dbReference>
<dbReference type="OrthoDB" id="258610at2"/>
<sequence length="339" mass="39136">MNKLLKKLNIFQRYRKLNTKKEKKQFILMWITIFTCVFTVIFVGFCISYSINKNKSSQIQLNQYSKLEQEEINQKLNSYLHNIIEKNTEYENQNSSEDLKNDTSESNKIKIDMHENLTETNNIKIRKAINMVEKTTYAAITFDDGYNKEYVEKVLDVLKKNNVKSTFFIIGKVLDAYPEVWKRAINEGHQICNHTQSHQILTDMSSEAIQAEILGWEASAKKVFGEDYLIKMKKEFPFLRLPGGGGAKSDRVLAIAQKNGYKVIGWNLETISSVINPLKNKKTVSEISDRIEQHVVNNCKGGSIILLHFNQYDMGNIEQIVSGLRNRGFELQTISKMVK</sequence>
<dbReference type="CDD" id="cd10917">
    <property type="entry name" value="CE4_NodB_like_6s_7s"/>
    <property type="match status" value="1"/>
</dbReference>
<dbReference type="Pfam" id="PF01522">
    <property type="entry name" value="Polysacc_deac_1"/>
    <property type="match status" value="1"/>
</dbReference>
<dbReference type="PROSITE" id="PS51677">
    <property type="entry name" value="NODB"/>
    <property type="match status" value="1"/>
</dbReference>
<proteinExistence type="predicted"/>
<feature type="domain" description="NodB homology" evidence="1">
    <location>
        <begin position="136"/>
        <end position="332"/>
    </location>
</feature>
<name>A0A4U7JLC8_9FIRM</name>
<accession>A0A4U7JLC8</accession>
<dbReference type="RefSeq" id="WP_137696481.1">
    <property type="nucleotide sequence ID" value="NZ_CP061336.1"/>
</dbReference>
<dbReference type="SUPFAM" id="SSF88713">
    <property type="entry name" value="Glycoside hydrolase/deacetylase"/>
    <property type="match status" value="1"/>
</dbReference>
<keyword evidence="3" id="KW-1185">Reference proteome</keyword>
<reference evidence="2 3" key="1">
    <citation type="submission" date="2020-09" db="EMBL/GenBank/DDBJ databases">
        <title>Characterization and genome sequencing of Ruminiclostridium sp. nov. MA18.</title>
        <authorList>
            <person name="Rettenmaier R."/>
            <person name="Kowollik M.-L."/>
            <person name="Liebl W."/>
            <person name="Zverlov V."/>
        </authorList>
    </citation>
    <scope>NUCLEOTIDE SEQUENCE [LARGE SCALE GENOMIC DNA]</scope>
    <source>
        <strain evidence="2 3">MA18</strain>
    </source>
</reference>
<dbReference type="PANTHER" id="PTHR10587">
    <property type="entry name" value="GLYCOSYL TRANSFERASE-RELATED"/>
    <property type="match status" value="1"/>
</dbReference>
<dbReference type="Gene3D" id="3.20.20.370">
    <property type="entry name" value="Glycoside hydrolase/deacetylase"/>
    <property type="match status" value="1"/>
</dbReference>
<gene>
    <name evidence="2" type="ORF">EHE19_007760</name>
</gene>
<dbReference type="GO" id="GO:0016810">
    <property type="term" value="F:hydrolase activity, acting on carbon-nitrogen (but not peptide) bonds"/>
    <property type="evidence" value="ECO:0007669"/>
    <property type="project" value="InterPro"/>
</dbReference>
<dbReference type="InterPro" id="IPR050248">
    <property type="entry name" value="Polysacc_deacetylase_ArnD"/>
</dbReference>
<evidence type="ECO:0000259" key="1">
    <source>
        <dbReference type="PROSITE" id="PS51677"/>
    </source>
</evidence>
<dbReference type="GO" id="GO:0005975">
    <property type="term" value="P:carbohydrate metabolic process"/>
    <property type="evidence" value="ECO:0007669"/>
    <property type="project" value="InterPro"/>
</dbReference>
<organism evidence="2 3">
    <name type="scientific">Ruminiclostridium herbifermentans</name>
    <dbReference type="NCBI Taxonomy" id="2488810"/>
    <lineage>
        <taxon>Bacteria</taxon>
        <taxon>Bacillati</taxon>
        <taxon>Bacillota</taxon>
        <taxon>Clostridia</taxon>
        <taxon>Eubacteriales</taxon>
        <taxon>Oscillospiraceae</taxon>
        <taxon>Ruminiclostridium</taxon>
    </lineage>
</organism>
<dbReference type="AlphaFoldDB" id="A0A4U7JLC8"/>
<dbReference type="InterPro" id="IPR011330">
    <property type="entry name" value="Glyco_hydro/deAcase_b/a-brl"/>
</dbReference>
<dbReference type="InterPro" id="IPR002509">
    <property type="entry name" value="NODB_dom"/>
</dbReference>
<evidence type="ECO:0000313" key="2">
    <source>
        <dbReference type="EMBL" id="QNU68292.1"/>
    </source>
</evidence>
<protein>
    <submittedName>
        <fullName evidence="2">Polysaccharide deacetylase family protein</fullName>
    </submittedName>
</protein>
<dbReference type="Proteomes" id="UP000306409">
    <property type="component" value="Chromosome"/>
</dbReference>
<evidence type="ECO:0000313" key="3">
    <source>
        <dbReference type="Proteomes" id="UP000306409"/>
    </source>
</evidence>